<gene>
    <name evidence="3" type="ORF">CWR45_04500</name>
</gene>
<dbReference type="AlphaFoldDB" id="A0A3D8PYU9"/>
<sequence>MENELIKAISLRKDGKHNESNKLLIELVKQYPENGRVNYQCAWSFDLLGEEKKAVPYYEKAINLGLSSGELEGAFLGLGSTYRTLGEYEKSKSIFIKGIESFPNNRALQTFYSITLYNLNEHHKAMELLLTCLIETTKDDNIQSYKKAINFYKDKLDETWE</sequence>
<feature type="repeat" description="TPR" evidence="1">
    <location>
        <begin position="72"/>
        <end position="105"/>
    </location>
</feature>
<keyword evidence="1" id="KW-0802">TPR repeat</keyword>
<dbReference type="OrthoDB" id="193829at2"/>
<accession>A0A3D8PYU9</accession>
<proteinExistence type="predicted"/>
<evidence type="ECO:0000256" key="1">
    <source>
        <dbReference type="PROSITE-ProRule" id="PRU00339"/>
    </source>
</evidence>
<dbReference type="SUPFAM" id="SSF48452">
    <property type="entry name" value="TPR-like"/>
    <property type="match status" value="1"/>
</dbReference>
<dbReference type="EMBL" id="PIOD01000005">
    <property type="protein sequence ID" value="RDW20501.1"/>
    <property type="molecule type" value="Genomic_DNA"/>
</dbReference>
<evidence type="ECO:0000313" key="4">
    <source>
        <dbReference type="Proteomes" id="UP000256520"/>
    </source>
</evidence>
<dbReference type="RefSeq" id="WP_115748615.1">
    <property type="nucleotide sequence ID" value="NZ_PIOD01000005.1"/>
</dbReference>
<keyword evidence="4" id="KW-1185">Reference proteome</keyword>
<dbReference type="Pfam" id="PF13174">
    <property type="entry name" value="TPR_6"/>
    <property type="match status" value="1"/>
</dbReference>
<protein>
    <recommendedName>
        <fullName evidence="2">Tetratrico peptide repeat group 5 domain-containing protein</fullName>
    </recommendedName>
</protein>
<dbReference type="InterPro" id="IPR011990">
    <property type="entry name" value="TPR-like_helical_dom_sf"/>
</dbReference>
<evidence type="ECO:0000259" key="2">
    <source>
        <dbReference type="Pfam" id="PF12688"/>
    </source>
</evidence>
<dbReference type="InterPro" id="IPR041656">
    <property type="entry name" value="TPR_5"/>
</dbReference>
<dbReference type="Proteomes" id="UP000256520">
    <property type="component" value="Unassembled WGS sequence"/>
</dbReference>
<dbReference type="InterPro" id="IPR019734">
    <property type="entry name" value="TPR_rpt"/>
</dbReference>
<evidence type="ECO:0000313" key="3">
    <source>
        <dbReference type="EMBL" id="RDW20501.1"/>
    </source>
</evidence>
<dbReference type="PROSITE" id="PS50005">
    <property type="entry name" value="TPR"/>
    <property type="match status" value="1"/>
</dbReference>
<dbReference type="Gene3D" id="1.25.40.10">
    <property type="entry name" value="Tetratricopeptide repeat domain"/>
    <property type="match status" value="1"/>
</dbReference>
<reference evidence="4" key="1">
    <citation type="submission" date="2017-11" db="EMBL/GenBank/DDBJ databases">
        <authorList>
            <person name="Zhu W."/>
        </authorList>
    </citation>
    <scope>NUCLEOTIDE SEQUENCE [LARGE SCALE GENOMIC DNA]</scope>
    <source>
        <strain evidence="4">CAU 1051</strain>
    </source>
</reference>
<feature type="domain" description="Tetratrico peptide repeat group 5" evidence="2">
    <location>
        <begin position="37"/>
        <end position="156"/>
    </location>
</feature>
<comment type="caution">
    <text evidence="3">The sequence shown here is derived from an EMBL/GenBank/DDBJ whole genome shotgun (WGS) entry which is preliminary data.</text>
</comment>
<dbReference type="Pfam" id="PF12688">
    <property type="entry name" value="TPR_5"/>
    <property type="match status" value="1"/>
</dbReference>
<organism evidence="3 4">
    <name type="scientific">Oceanobacillus chungangensis</name>
    <dbReference type="NCBI Taxonomy" id="1229152"/>
    <lineage>
        <taxon>Bacteria</taxon>
        <taxon>Bacillati</taxon>
        <taxon>Bacillota</taxon>
        <taxon>Bacilli</taxon>
        <taxon>Bacillales</taxon>
        <taxon>Bacillaceae</taxon>
        <taxon>Oceanobacillus</taxon>
    </lineage>
</organism>
<dbReference type="SMART" id="SM00028">
    <property type="entry name" value="TPR"/>
    <property type="match status" value="2"/>
</dbReference>
<name>A0A3D8PYU9_9BACI</name>